<reference evidence="2" key="1">
    <citation type="thesis" date="2020" institute="ProQuest LLC" country="789 East Eisenhower Parkway, Ann Arbor, MI, USA">
        <title>Comparative Genomics and Chromosome Evolution.</title>
        <authorList>
            <person name="Mudd A.B."/>
        </authorList>
    </citation>
    <scope>NUCLEOTIDE SEQUENCE</scope>
    <source>
        <strain evidence="2">Female2</strain>
        <tissue evidence="2">Blood</tissue>
    </source>
</reference>
<proteinExistence type="predicted"/>
<feature type="transmembrane region" description="Helical" evidence="1">
    <location>
        <begin position="48"/>
        <end position="72"/>
    </location>
</feature>
<keyword evidence="1" id="KW-0472">Membrane</keyword>
<protein>
    <submittedName>
        <fullName evidence="2">Uncharacterized protein</fullName>
    </submittedName>
</protein>
<accession>A0A8T2IK96</accession>
<gene>
    <name evidence="2" type="ORF">GDO86_017499</name>
</gene>
<dbReference type="EMBL" id="JAACNH010000009">
    <property type="protein sequence ID" value="KAG8433239.1"/>
    <property type="molecule type" value="Genomic_DNA"/>
</dbReference>
<evidence type="ECO:0000313" key="2">
    <source>
        <dbReference type="EMBL" id="KAG8433239.1"/>
    </source>
</evidence>
<sequence>MYTFTQQENSCCQDRISTPLSEGSIIPRLAPLAAKELTMSLVKKCSRVLLHILPFCTKILIVWITFYLFFFLNTPSQSLQELFSVFMPPAVKDKVEEIEKGGGKV</sequence>
<evidence type="ECO:0000313" key="3">
    <source>
        <dbReference type="Proteomes" id="UP000812440"/>
    </source>
</evidence>
<organism evidence="2 3">
    <name type="scientific">Hymenochirus boettgeri</name>
    <name type="common">Congo dwarf clawed frog</name>
    <dbReference type="NCBI Taxonomy" id="247094"/>
    <lineage>
        <taxon>Eukaryota</taxon>
        <taxon>Metazoa</taxon>
        <taxon>Chordata</taxon>
        <taxon>Craniata</taxon>
        <taxon>Vertebrata</taxon>
        <taxon>Euteleostomi</taxon>
        <taxon>Amphibia</taxon>
        <taxon>Batrachia</taxon>
        <taxon>Anura</taxon>
        <taxon>Pipoidea</taxon>
        <taxon>Pipidae</taxon>
        <taxon>Pipinae</taxon>
        <taxon>Hymenochirus</taxon>
    </lineage>
</organism>
<keyword evidence="3" id="KW-1185">Reference proteome</keyword>
<comment type="caution">
    <text evidence="2">The sequence shown here is derived from an EMBL/GenBank/DDBJ whole genome shotgun (WGS) entry which is preliminary data.</text>
</comment>
<dbReference type="AlphaFoldDB" id="A0A8T2IK96"/>
<keyword evidence="1" id="KW-0812">Transmembrane</keyword>
<name>A0A8T2IK96_9PIPI</name>
<keyword evidence="1" id="KW-1133">Transmembrane helix</keyword>
<dbReference type="Proteomes" id="UP000812440">
    <property type="component" value="Chromosome 9"/>
</dbReference>
<evidence type="ECO:0000256" key="1">
    <source>
        <dbReference type="SAM" id="Phobius"/>
    </source>
</evidence>